<keyword evidence="2" id="KW-0472">Membrane</keyword>
<protein>
    <submittedName>
        <fullName evidence="3">Uncharacterized protein</fullName>
    </submittedName>
</protein>
<evidence type="ECO:0000256" key="2">
    <source>
        <dbReference type="SAM" id="Phobius"/>
    </source>
</evidence>
<name>A0A369J831_HYPMA</name>
<organism evidence="3 4">
    <name type="scientific">Hypsizygus marmoreus</name>
    <name type="common">White beech mushroom</name>
    <name type="synonym">Agaricus marmoreus</name>
    <dbReference type="NCBI Taxonomy" id="39966"/>
    <lineage>
        <taxon>Eukaryota</taxon>
        <taxon>Fungi</taxon>
        <taxon>Dikarya</taxon>
        <taxon>Basidiomycota</taxon>
        <taxon>Agaricomycotina</taxon>
        <taxon>Agaricomycetes</taxon>
        <taxon>Agaricomycetidae</taxon>
        <taxon>Agaricales</taxon>
        <taxon>Tricholomatineae</taxon>
        <taxon>Lyophyllaceae</taxon>
        <taxon>Hypsizygus</taxon>
    </lineage>
</organism>
<evidence type="ECO:0000313" key="3">
    <source>
        <dbReference type="EMBL" id="RDB17572.1"/>
    </source>
</evidence>
<keyword evidence="2" id="KW-1133">Transmembrane helix</keyword>
<comment type="caution">
    <text evidence="3">The sequence shown here is derived from an EMBL/GenBank/DDBJ whole genome shotgun (WGS) entry which is preliminary data.</text>
</comment>
<dbReference type="EMBL" id="LUEZ02000110">
    <property type="protein sequence ID" value="RDB17572.1"/>
    <property type="molecule type" value="Genomic_DNA"/>
</dbReference>
<gene>
    <name evidence="3" type="ORF">Hypma_001140</name>
</gene>
<keyword evidence="4" id="KW-1185">Reference proteome</keyword>
<feature type="region of interest" description="Disordered" evidence="1">
    <location>
        <begin position="323"/>
        <end position="350"/>
    </location>
</feature>
<feature type="transmembrane region" description="Helical" evidence="2">
    <location>
        <begin position="210"/>
        <end position="231"/>
    </location>
</feature>
<reference evidence="3" key="1">
    <citation type="submission" date="2018-04" db="EMBL/GenBank/DDBJ databases">
        <title>Whole genome sequencing of Hypsizygus marmoreus.</title>
        <authorList>
            <person name="Choi I.-G."/>
            <person name="Min B."/>
            <person name="Kim J.-G."/>
            <person name="Kim S."/>
            <person name="Oh Y.-L."/>
            <person name="Kong W.-S."/>
            <person name="Park H."/>
            <person name="Jeong J."/>
            <person name="Song E.-S."/>
        </authorList>
    </citation>
    <scope>NUCLEOTIDE SEQUENCE [LARGE SCALE GENOMIC DNA]</scope>
    <source>
        <strain evidence="3">51987-8</strain>
    </source>
</reference>
<sequence length="350" mass="37028">MGEIVVMDDTDAGVWYSTGWDLYYWPGEYNSTSHRTDQSGATATLIFSGSAIDVYGTIPDDSASAVVSQYTIDGVDMATTNVLPGGGIALRQLLFQSPNLEDGEHILVITCVSEGNGFWLDYFTITPSQSPPSLGPVTLVAPPPIAPSGNPTPATLTSTTTSTQSVFSERYTTIVSTANPSLPSYTMPMPSSNPGTAGLTGAGSPQIGKIMGGTVVGVFLLATMIFFFCFLHRRRRALYAMTTPLPFALGSSNPQSSPQLPGAETHPYNRIDLEGGGALTARERGPRQKVSVALKYVTRGGTTLEKLGYLPWAEATRSINVGMGARGSRSTDTSHVDTGSRGDVPPPYGR</sequence>
<dbReference type="InParanoid" id="A0A369J831"/>
<dbReference type="OrthoDB" id="3265734at2759"/>
<dbReference type="STRING" id="39966.A0A369J831"/>
<evidence type="ECO:0000256" key="1">
    <source>
        <dbReference type="SAM" id="MobiDB-lite"/>
    </source>
</evidence>
<evidence type="ECO:0000313" key="4">
    <source>
        <dbReference type="Proteomes" id="UP000076154"/>
    </source>
</evidence>
<proteinExistence type="predicted"/>
<dbReference type="AlphaFoldDB" id="A0A369J831"/>
<keyword evidence="2" id="KW-0812">Transmembrane</keyword>
<dbReference type="Gene3D" id="2.60.120.260">
    <property type="entry name" value="Galactose-binding domain-like"/>
    <property type="match status" value="1"/>
</dbReference>
<accession>A0A369J831</accession>
<dbReference type="Proteomes" id="UP000076154">
    <property type="component" value="Unassembled WGS sequence"/>
</dbReference>